<keyword evidence="5" id="KW-0378">Hydrolase</keyword>
<dbReference type="SUPFAM" id="SSF53187">
    <property type="entry name" value="Zn-dependent exopeptidases"/>
    <property type="match status" value="1"/>
</dbReference>
<keyword evidence="4" id="KW-0479">Metal-binding</keyword>
<organism evidence="10 11">
    <name type="scientific">Rugamonas rubra</name>
    <dbReference type="NCBI Taxonomy" id="758825"/>
    <lineage>
        <taxon>Bacteria</taxon>
        <taxon>Pseudomonadati</taxon>
        <taxon>Pseudomonadota</taxon>
        <taxon>Betaproteobacteria</taxon>
        <taxon>Burkholderiales</taxon>
        <taxon>Oxalobacteraceae</taxon>
        <taxon>Telluria group</taxon>
        <taxon>Rugamonas</taxon>
    </lineage>
</organism>
<comment type="similarity">
    <text evidence="2 8">Belongs to the peptidase M14 family.</text>
</comment>
<dbReference type="Proteomes" id="UP000199470">
    <property type="component" value="Unassembled WGS sequence"/>
</dbReference>
<proteinExistence type="inferred from homology"/>
<dbReference type="AlphaFoldDB" id="A0A1I4PPS8"/>
<dbReference type="Gene3D" id="3.40.630.10">
    <property type="entry name" value="Zn peptidases"/>
    <property type="match status" value="1"/>
</dbReference>
<dbReference type="PANTHER" id="PTHR11705:SF143">
    <property type="entry name" value="SLL0236 PROTEIN"/>
    <property type="match status" value="1"/>
</dbReference>
<comment type="cofactor">
    <cofactor evidence="1">
        <name>Zn(2+)</name>
        <dbReference type="ChEBI" id="CHEBI:29105"/>
    </cofactor>
</comment>
<dbReference type="EMBL" id="FOTW01000017">
    <property type="protein sequence ID" value="SFM29911.1"/>
    <property type="molecule type" value="Genomic_DNA"/>
</dbReference>
<keyword evidence="10" id="KW-0121">Carboxypeptidase</keyword>
<keyword evidence="7" id="KW-0482">Metalloprotease</keyword>
<evidence type="ECO:0000256" key="5">
    <source>
        <dbReference type="ARBA" id="ARBA00022801"/>
    </source>
</evidence>
<evidence type="ECO:0000256" key="2">
    <source>
        <dbReference type="ARBA" id="ARBA00005988"/>
    </source>
</evidence>
<dbReference type="GO" id="GO:0008270">
    <property type="term" value="F:zinc ion binding"/>
    <property type="evidence" value="ECO:0007669"/>
    <property type="project" value="InterPro"/>
</dbReference>
<evidence type="ECO:0000256" key="1">
    <source>
        <dbReference type="ARBA" id="ARBA00001947"/>
    </source>
</evidence>
<keyword evidence="6" id="KW-0862">Zinc</keyword>
<dbReference type="InterPro" id="IPR000834">
    <property type="entry name" value="Peptidase_M14"/>
</dbReference>
<evidence type="ECO:0000259" key="9">
    <source>
        <dbReference type="PROSITE" id="PS52035"/>
    </source>
</evidence>
<dbReference type="PANTHER" id="PTHR11705">
    <property type="entry name" value="PROTEASE FAMILY M14 CARBOXYPEPTIDASE A,B"/>
    <property type="match status" value="1"/>
</dbReference>
<keyword evidence="11" id="KW-1185">Reference proteome</keyword>
<dbReference type="PROSITE" id="PS52035">
    <property type="entry name" value="PEPTIDASE_M14"/>
    <property type="match status" value="1"/>
</dbReference>
<sequence>MSEKNLPELIALKRLIDAGAGHFQVDTPCTVAIDGRRFPVYSLAIGNPDPAVPALGFFGGIHGLERIGSQIILSFLESLLARLRWDHTLHQQLESLRLVFMPLVNPGGMWQATRCNPQGVDLMRNAPLSAVEKVPFMLGGQRYSRHLPWYRGAADAPMQAESRAVCQLVERELLPRQFSMALDCHSGFGLRDRIWFPHAHTRVPIAHLAEVGALEELFSESYPNHNYVFEPQSRQYRTHGDLWDYLYLNGTADNARVFLPLTLEMGSWLWVKKNPRQLFNRVAIFNPTATHRLQRVLRRHLVWFDFLMRATASHVRWAPQGHARKDQQHRALARWYGA</sequence>
<accession>A0A1I4PPS8</accession>
<name>A0A1I4PPS8_9BURK</name>
<protein>
    <submittedName>
        <fullName evidence="10">Zinc carboxypeptidase</fullName>
    </submittedName>
</protein>
<evidence type="ECO:0000256" key="7">
    <source>
        <dbReference type="ARBA" id="ARBA00023049"/>
    </source>
</evidence>
<reference evidence="10 11" key="1">
    <citation type="submission" date="2016-10" db="EMBL/GenBank/DDBJ databases">
        <authorList>
            <person name="de Groot N.N."/>
        </authorList>
    </citation>
    <scope>NUCLEOTIDE SEQUENCE [LARGE SCALE GENOMIC DNA]</scope>
    <source>
        <strain evidence="10 11">ATCC 43154</strain>
    </source>
</reference>
<dbReference type="PROSITE" id="PS00132">
    <property type="entry name" value="CARBOXYPEPT_ZN_1"/>
    <property type="match status" value="1"/>
</dbReference>
<evidence type="ECO:0000256" key="6">
    <source>
        <dbReference type="ARBA" id="ARBA00022833"/>
    </source>
</evidence>
<dbReference type="RefSeq" id="WP_093389017.1">
    <property type="nucleotide sequence ID" value="NZ_FOTW01000017.1"/>
</dbReference>
<comment type="caution">
    <text evidence="8">Lacks conserved residue(s) required for the propagation of feature annotation.</text>
</comment>
<evidence type="ECO:0000313" key="10">
    <source>
        <dbReference type="EMBL" id="SFM29911.1"/>
    </source>
</evidence>
<feature type="domain" description="Peptidase M14" evidence="9">
    <location>
        <begin position="2"/>
        <end position="338"/>
    </location>
</feature>
<evidence type="ECO:0000256" key="3">
    <source>
        <dbReference type="ARBA" id="ARBA00022670"/>
    </source>
</evidence>
<evidence type="ECO:0000256" key="8">
    <source>
        <dbReference type="PROSITE-ProRule" id="PRU01379"/>
    </source>
</evidence>
<evidence type="ECO:0000256" key="4">
    <source>
        <dbReference type="ARBA" id="ARBA00022723"/>
    </source>
</evidence>
<dbReference type="Pfam" id="PF00246">
    <property type="entry name" value="Peptidase_M14"/>
    <property type="match status" value="1"/>
</dbReference>
<dbReference type="GO" id="GO:0005615">
    <property type="term" value="C:extracellular space"/>
    <property type="evidence" value="ECO:0007669"/>
    <property type="project" value="TreeGrafter"/>
</dbReference>
<keyword evidence="3" id="KW-0645">Protease</keyword>
<evidence type="ECO:0000313" key="11">
    <source>
        <dbReference type="Proteomes" id="UP000199470"/>
    </source>
</evidence>
<dbReference type="OrthoDB" id="9779324at2"/>
<dbReference type="GO" id="GO:0006508">
    <property type="term" value="P:proteolysis"/>
    <property type="evidence" value="ECO:0007669"/>
    <property type="project" value="UniProtKB-KW"/>
</dbReference>
<dbReference type="GO" id="GO:0004181">
    <property type="term" value="F:metallocarboxypeptidase activity"/>
    <property type="evidence" value="ECO:0007669"/>
    <property type="project" value="InterPro"/>
</dbReference>
<dbReference type="STRING" id="758825.SAMN02982985_03529"/>
<dbReference type="InterPro" id="IPR057246">
    <property type="entry name" value="CARBOXYPEPT_ZN_1"/>
</dbReference>
<gene>
    <name evidence="10" type="ORF">SAMN02982985_03529</name>
</gene>